<accession>A0A541B4E6</accession>
<dbReference type="OrthoDB" id="4571318at2"/>
<comment type="caution">
    <text evidence="1">The sequence shown here is derived from an EMBL/GenBank/DDBJ whole genome shotgun (WGS) entry which is preliminary data.</text>
</comment>
<dbReference type="AlphaFoldDB" id="A0A541B4E6"/>
<protein>
    <submittedName>
        <fullName evidence="1">Ig-like domain repeat protein</fullName>
    </submittedName>
</protein>
<evidence type="ECO:0000313" key="1">
    <source>
        <dbReference type="EMBL" id="TQF67187.1"/>
    </source>
</evidence>
<dbReference type="RefSeq" id="WP_142101262.1">
    <property type="nucleotide sequence ID" value="NZ_VIGH01000007.1"/>
</dbReference>
<organism evidence="1 2">
    <name type="scientific">Rhodococcus spelaei</name>
    <dbReference type="NCBI Taxonomy" id="2546320"/>
    <lineage>
        <taxon>Bacteria</taxon>
        <taxon>Bacillati</taxon>
        <taxon>Actinomycetota</taxon>
        <taxon>Actinomycetes</taxon>
        <taxon>Mycobacteriales</taxon>
        <taxon>Nocardiaceae</taxon>
        <taxon>Rhodococcus</taxon>
    </lineage>
</organism>
<proteinExistence type="predicted"/>
<keyword evidence="2" id="KW-1185">Reference proteome</keyword>
<name>A0A541B4E6_9NOCA</name>
<evidence type="ECO:0000313" key="2">
    <source>
        <dbReference type="Proteomes" id="UP000316256"/>
    </source>
</evidence>
<dbReference type="EMBL" id="VIGH01000007">
    <property type="protein sequence ID" value="TQF67187.1"/>
    <property type="molecule type" value="Genomic_DNA"/>
</dbReference>
<gene>
    <name evidence="1" type="ORF">FK531_16635</name>
</gene>
<sequence length="152" mass="15654">MSRSLARRCASVLVATALLGGGLALGGGTASASTALKVGMSTLGVPLACVATGSSCELWAEVTDTATPVTFRLNGTVVGTAMPVEINNLNFADLAWTPQAAGHYVVTAQQGTLSDSFALDIIDDNSVQATFLRFQYALETFDGGSARGHEIR</sequence>
<dbReference type="Proteomes" id="UP000316256">
    <property type="component" value="Unassembled WGS sequence"/>
</dbReference>
<reference evidence="1 2" key="1">
    <citation type="submission" date="2019-06" db="EMBL/GenBank/DDBJ databases">
        <title>Rhodococcus spaelei sp. nov., isolated from a cave.</title>
        <authorList>
            <person name="Lee S.D."/>
        </authorList>
    </citation>
    <scope>NUCLEOTIDE SEQUENCE [LARGE SCALE GENOMIC DNA]</scope>
    <source>
        <strain evidence="1 2">C9-5</strain>
    </source>
</reference>